<dbReference type="AlphaFoldDB" id="A0A1W2GAU7"/>
<evidence type="ECO:0000256" key="9">
    <source>
        <dbReference type="ARBA" id="ARBA00023303"/>
    </source>
</evidence>
<dbReference type="InterPro" id="IPR014743">
    <property type="entry name" value="Cl-channel_core"/>
</dbReference>
<evidence type="ECO:0000259" key="12">
    <source>
        <dbReference type="PROSITE" id="PS51371"/>
    </source>
</evidence>
<organism evidence="13 14">
    <name type="scientific">Reichenbachiella faecimaris</name>
    <dbReference type="NCBI Taxonomy" id="692418"/>
    <lineage>
        <taxon>Bacteria</taxon>
        <taxon>Pseudomonadati</taxon>
        <taxon>Bacteroidota</taxon>
        <taxon>Cytophagia</taxon>
        <taxon>Cytophagales</taxon>
        <taxon>Reichenbachiellaceae</taxon>
        <taxon>Reichenbachiella</taxon>
    </lineage>
</organism>
<keyword evidence="10" id="KW-0129">CBS domain</keyword>
<dbReference type="SUPFAM" id="SSF81340">
    <property type="entry name" value="Clc chloride channel"/>
    <property type="match status" value="1"/>
</dbReference>
<reference evidence="13 14" key="1">
    <citation type="submission" date="2017-04" db="EMBL/GenBank/DDBJ databases">
        <authorList>
            <person name="Afonso C.L."/>
            <person name="Miller P.J."/>
            <person name="Scott M.A."/>
            <person name="Spackman E."/>
            <person name="Goraichik I."/>
            <person name="Dimitrov K.M."/>
            <person name="Suarez D.L."/>
            <person name="Swayne D.E."/>
        </authorList>
    </citation>
    <scope>NUCLEOTIDE SEQUENCE [LARGE SCALE GENOMIC DNA]</scope>
    <source>
        <strain evidence="13 14">DSM 26133</strain>
    </source>
</reference>
<evidence type="ECO:0000256" key="4">
    <source>
        <dbReference type="ARBA" id="ARBA00022989"/>
    </source>
</evidence>
<accession>A0A1W2GAU7</accession>
<keyword evidence="2" id="KW-0813">Transport</keyword>
<name>A0A1W2GAU7_REIFA</name>
<dbReference type="PROSITE" id="PS51371">
    <property type="entry name" value="CBS"/>
    <property type="match status" value="2"/>
</dbReference>
<evidence type="ECO:0000256" key="6">
    <source>
        <dbReference type="ARBA" id="ARBA00023136"/>
    </source>
</evidence>
<feature type="transmembrane region" description="Helical" evidence="11">
    <location>
        <begin position="235"/>
        <end position="256"/>
    </location>
</feature>
<dbReference type="InterPro" id="IPR001807">
    <property type="entry name" value="ClC"/>
</dbReference>
<keyword evidence="7" id="KW-0869">Chloride channel</keyword>
<evidence type="ECO:0000313" key="13">
    <source>
        <dbReference type="EMBL" id="SMD33795.1"/>
    </source>
</evidence>
<feature type="transmembrane region" description="Helical" evidence="11">
    <location>
        <begin position="268"/>
        <end position="289"/>
    </location>
</feature>
<dbReference type="OrthoDB" id="9812438at2"/>
<dbReference type="GO" id="GO:0005254">
    <property type="term" value="F:chloride channel activity"/>
    <property type="evidence" value="ECO:0007669"/>
    <property type="project" value="UniProtKB-KW"/>
</dbReference>
<proteinExistence type="predicted"/>
<dbReference type="InterPro" id="IPR046342">
    <property type="entry name" value="CBS_dom_sf"/>
</dbReference>
<keyword evidence="5" id="KW-0406">Ion transport</keyword>
<evidence type="ECO:0000256" key="7">
    <source>
        <dbReference type="ARBA" id="ARBA00023173"/>
    </source>
</evidence>
<dbReference type="Gene3D" id="1.10.3080.10">
    <property type="entry name" value="Clc chloride channel"/>
    <property type="match status" value="1"/>
</dbReference>
<dbReference type="PRINTS" id="PR00762">
    <property type="entry name" value="CLCHANNEL"/>
</dbReference>
<dbReference type="EMBL" id="FWYF01000002">
    <property type="protein sequence ID" value="SMD33795.1"/>
    <property type="molecule type" value="Genomic_DNA"/>
</dbReference>
<dbReference type="GO" id="GO:0034707">
    <property type="term" value="C:chloride channel complex"/>
    <property type="evidence" value="ECO:0007669"/>
    <property type="project" value="UniProtKB-KW"/>
</dbReference>
<feature type="domain" description="CBS" evidence="12">
    <location>
        <begin position="467"/>
        <end position="523"/>
    </location>
</feature>
<evidence type="ECO:0000256" key="5">
    <source>
        <dbReference type="ARBA" id="ARBA00023065"/>
    </source>
</evidence>
<keyword evidence="4 11" id="KW-1133">Transmembrane helix</keyword>
<keyword evidence="8" id="KW-0868">Chloride</keyword>
<feature type="transmembrane region" description="Helical" evidence="11">
    <location>
        <begin position="159"/>
        <end position="184"/>
    </location>
</feature>
<dbReference type="InterPro" id="IPR050368">
    <property type="entry name" value="ClC-type_chloride_channel"/>
</dbReference>
<evidence type="ECO:0000256" key="2">
    <source>
        <dbReference type="ARBA" id="ARBA00022448"/>
    </source>
</evidence>
<dbReference type="Proteomes" id="UP000192472">
    <property type="component" value="Unassembled WGS sequence"/>
</dbReference>
<evidence type="ECO:0000313" key="14">
    <source>
        <dbReference type="Proteomes" id="UP000192472"/>
    </source>
</evidence>
<feature type="domain" description="CBS" evidence="12">
    <location>
        <begin position="532"/>
        <end position="590"/>
    </location>
</feature>
<feature type="transmembrane region" description="Helical" evidence="11">
    <location>
        <begin position="117"/>
        <end position="139"/>
    </location>
</feature>
<feature type="transmembrane region" description="Helical" evidence="11">
    <location>
        <begin position="412"/>
        <end position="432"/>
    </location>
</feature>
<evidence type="ECO:0000256" key="10">
    <source>
        <dbReference type="PROSITE-ProRule" id="PRU00703"/>
    </source>
</evidence>
<dbReference type="Gene3D" id="3.10.580.10">
    <property type="entry name" value="CBS-domain"/>
    <property type="match status" value="1"/>
</dbReference>
<dbReference type="Pfam" id="PF00654">
    <property type="entry name" value="Voltage_CLC"/>
    <property type="match status" value="1"/>
</dbReference>
<keyword evidence="3 11" id="KW-0812">Transmembrane</keyword>
<dbReference type="InterPro" id="IPR000644">
    <property type="entry name" value="CBS_dom"/>
</dbReference>
<dbReference type="STRING" id="692418.SAMN04488029_1671"/>
<feature type="transmembrane region" description="Helical" evidence="11">
    <location>
        <begin position="64"/>
        <end position="85"/>
    </location>
</feature>
<evidence type="ECO:0000256" key="8">
    <source>
        <dbReference type="ARBA" id="ARBA00023214"/>
    </source>
</evidence>
<dbReference type="PANTHER" id="PTHR43427:SF6">
    <property type="entry name" value="CHLORIDE CHANNEL PROTEIN CLC-E"/>
    <property type="match status" value="1"/>
</dbReference>
<keyword evidence="6 11" id="KW-0472">Membrane</keyword>
<dbReference type="Pfam" id="PF00571">
    <property type="entry name" value="CBS"/>
    <property type="match status" value="2"/>
</dbReference>
<dbReference type="PANTHER" id="PTHR43427">
    <property type="entry name" value="CHLORIDE CHANNEL PROTEIN CLC-E"/>
    <property type="match status" value="1"/>
</dbReference>
<evidence type="ECO:0000256" key="1">
    <source>
        <dbReference type="ARBA" id="ARBA00004141"/>
    </source>
</evidence>
<feature type="transmembrane region" description="Helical" evidence="11">
    <location>
        <begin position="21"/>
        <end position="42"/>
    </location>
</feature>
<dbReference type="RefSeq" id="WP_084372205.1">
    <property type="nucleotide sequence ID" value="NZ_FWYF01000002.1"/>
</dbReference>
<sequence length="591" mass="65095">MKLNVLLVRFLVWRMKYISNNNFTLILSGIVGLVAGLAAVTLKESVHYIQAVLNKYIYTSGFDFLYLFYPLAGIVLTMVVAKYVLKEKLGHGITQILFVISKRSSIVKRSMMYSRMLTSAITVGFGGSVGLEAPIVVTGSAIGSNLAQLTHLNYKKRTLLIACGASGAISAIFNSPIAGVIFAIEVILTDVTINKFIPILLSSVTGSLVSLALLGDDLLFSFKLKDPFLAEHVHYYIFLGIACGIVSVHFTRLTYVIERLIKKVTNDWSRAVVGGIGVALIVLTFPPIYGEGYATIKQLLNGNDDIIFNNSLIYEGTDKTLVIIMLLFAILVVKPVASALTIGSGGSGGIFAPSLFMGGIAGYLFAKTVNFVLPITISTSNFTLVAMCGVMSGVLHAPLTAIFLIAEITGGYELFVPLMLVSAISFITISYFEKHSLYTKSLIEKGDLIQHDKDRQVLSLMKVNKIIESDLLTIKYDAKLEDMIKLIKKSKRNIFPVLNYDGGLEGIITLDDIREKMFDEEARKKIIVKEVMQLPPAEVHPDDSMQTVMNKFEVTQAWNLPVIDEGQYIGFLSKSRIFNAYRNKLINQDKE</sequence>
<dbReference type="SUPFAM" id="SSF54631">
    <property type="entry name" value="CBS-domain pair"/>
    <property type="match status" value="1"/>
</dbReference>
<feature type="transmembrane region" description="Helical" evidence="11">
    <location>
        <begin position="196"/>
        <end position="215"/>
    </location>
</feature>
<keyword evidence="9" id="KW-0407">Ion channel</keyword>
<feature type="transmembrane region" description="Helical" evidence="11">
    <location>
        <begin position="383"/>
        <end position="405"/>
    </location>
</feature>
<evidence type="ECO:0000256" key="11">
    <source>
        <dbReference type="SAM" id="Phobius"/>
    </source>
</evidence>
<feature type="transmembrane region" description="Helical" evidence="11">
    <location>
        <begin position="321"/>
        <end position="343"/>
    </location>
</feature>
<dbReference type="CDD" id="cd00400">
    <property type="entry name" value="Voltage_gated_ClC"/>
    <property type="match status" value="1"/>
</dbReference>
<evidence type="ECO:0000256" key="3">
    <source>
        <dbReference type="ARBA" id="ARBA00022692"/>
    </source>
</evidence>
<protein>
    <submittedName>
        <fullName evidence="13">Chloride channel protein, CIC family</fullName>
    </submittedName>
</protein>
<keyword evidence="14" id="KW-1185">Reference proteome</keyword>
<feature type="transmembrane region" description="Helical" evidence="11">
    <location>
        <begin position="355"/>
        <end position="377"/>
    </location>
</feature>
<gene>
    <name evidence="13" type="ORF">SAMN04488029_1671</name>
</gene>
<comment type="subcellular location">
    <subcellularLocation>
        <location evidence="1">Membrane</location>
        <topology evidence="1">Multi-pass membrane protein</topology>
    </subcellularLocation>
</comment>